<dbReference type="Proteomes" id="UP000663829">
    <property type="component" value="Unassembled WGS sequence"/>
</dbReference>
<dbReference type="Proteomes" id="UP000681722">
    <property type="component" value="Unassembled WGS sequence"/>
</dbReference>
<comment type="caution">
    <text evidence="1">The sequence shown here is derived from an EMBL/GenBank/DDBJ whole genome shotgun (WGS) entry which is preliminary data.</text>
</comment>
<dbReference type="AlphaFoldDB" id="A0A815AY88"/>
<reference evidence="1" key="1">
    <citation type="submission" date="2021-02" db="EMBL/GenBank/DDBJ databases">
        <authorList>
            <person name="Nowell W R."/>
        </authorList>
    </citation>
    <scope>NUCLEOTIDE SEQUENCE</scope>
</reference>
<keyword evidence="3" id="KW-1185">Reference proteome</keyword>
<accession>A0A815AY88</accession>
<evidence type="ECO:0000313" key="2">
    <source>
        <dbReference type="EMBL" id="CAF4040221.1"/>
    </source>
</evidence>
<evidence type="ECO:0000313" key="1">
    <source>
        <dbReference type="EMBL" id="CAF1261770.1"/>
    </source>
</evidence>
<dbReference type="EMBL" id="CAJNOQ010010816">
    <property type="protein sequence ID" value="CAF1261770.1"/>
    <property type="molecule type" value="Genomic_DNA"/>
</dbReference>
<feature type="non-terminal residue" evidence="1">
    <location>
        <position position="23"/>
    </location>
</feature>
<dbReference type="EMBL" id="CAJOBC010019053">
    <property type="protein sequence ID" value="CAF4040221.1"/>
    <property type="molecule type" value="Genomic_DNA"/>
</dbReference>
<name>A0A815AY88_9BILA</name>
<evidence type="ECO:0000313" key="3">
    <source>
        <dbReference type="Proteomes" id="UP000663829"/>
    </source>
</evidence>
<gene>
    <name evidence="1" type="ORF">GPM918_LOCUS26641</name>
    <name evidence="2" type="ORF">SRO942_LOCUS26833</name>
</gene>
<protein>
    <submittedName>
        <fullName evidence="1">Uncharacterized protein</fullName>
    </submittedName>
</protein>
<proteinExistence type="predicted"/>
<sequence length="23" mass="2416">MLGISFHSTSIAVYTSNERGSGT</sequence>
<organism evidence="1 3">
    <name type="scientific">Didymodactylos carnosus</name>
    <dbReference type="NCBI Taxonomy" id="1234261"/>
    <lineage>
        <taxon>Eukaryota</taxon>
        <taxon>Metazoa</taxon>
        <taxon>Spiralia</taxon>
        <taxon>Gnathifera</taxon>
        <taxon>Rotifera</taxon>
        <taxon>Eurotatoria</taxon>
        <taxon>Bdelloidea</taxon>
        <taxon>Philodinida</taxon>
        <taxon>Philodinidae</taxon>
        <taxon>Didymodactylos</taxon>
    </lineage>
</organism>